<dbReference type="InterPro" id="IPR043129">
    <property type="entry name" value="ATPase_NBD"/>
</dbReference>
<dbReference type="Pfam" id="PF23566">
    <property type="entry name" value="RTG2_C"/>
    <property type="match status" value="1"/>
</dbReference>
<evidence type="ECO:0000259" key="2">
    <source>
        <dbReference type="Pfam" id="PF23566"/>
    </source>
</evidence>
<dbReference type="Gene3D" id="3.30.420.150">
    <property type="entry name" value="Exopolyphosphatase. Domain 2"/>
    <property type="match status" value="1"/>
</dbReference>
<name>A0AA39YS34_9PEZI</name>
<dbReference type="FunFam" id="3.30.420.40:FF:000191">
    <property type="entry name" value="Retrograde regulation protein 2"/>
    <property type="match status" value="1"/>
</dbReference>
<dbReference type="InterPro" id="IPR050273">
    <property type="entry name" value="GppA/Ppx_hydrolase"/>
</dbReference>
<evidence type="ECO:0000313" key="3">
    <source>
        <dbReference type="EMBL" id="KAK0657618.1"/>
    </source>
</evidence>
<dbReference type="InterPro" id="IPR057512">
    <property type="entry name" value="RTG2_C"/>
</dbReference>
<protein>
    <submittedName>
        <fullName evidence="3">Ppx/GppA phosphatase family-domain-containing protein</fullName>
    </submittedName>
</protein>
<dbReference type="GO" id="GO:0006357">
    <property type="term" value="P:regulation of transcription by RNA polymerase II"/>
    <property type="evidence" value="ECO:0007669"/>
    <property type="project" value="TreeGrafter"/>
</dbReference>
<comment type="caution">
    <text evidence="3">The sequence shown here is derived from an EMBL/GenBank/DDBJ whole genome shotgun (WGS) entry which is preliminary data.</text>
</comment>
<dbReference type="PANTHER" id="PTHR30005">
    <property type="entry name" value="EXOPOLYPHOSPHATASE"/>
    <property type="match status" value="1"/>
</dbReference>
<keyword evidence="4" id="KW-1185">Reference proteome</keyword>
<accession>A0AA39YS34</accession>
<dbReference type="InterPro" id="IPR003695">
    <property type="entry name" value="Ppx_GppA_N"/>
</dbReference>
<gene>
    <name evidence="3" type="ORF">B0T16DRAFT_317423</name>
</gene>
<dbReference type="PANTHER" id="PTHR30005:SF0">
    <property type="entry name" value="RETROGRADE REGULATION PROTEIN 2"/>
    <property type="match status" value="1"/>
</dbReference>
<proteinExistence type="predicted"/>
<dbReference type="EMBL" id="JAULSV010000001">
    <property type="protein sequence ID" value="KAK0657618.1"/>
    <property type="molecule type" value="Genomic_DNA"/>
</dbReference>
<feature type="domain" description="Ppx/GppA phosphatase N-terminal" evidence="1">
    <location>
        <begin position="52"/>
        <end position="377"/>
    </location>
</feature>
<evidence type="ECO:0000259" key="1">
    <source>
        <dbReference type="Pfam" id="PF02541"/>
    </source>
</evidence>
<dbReference type="Pfam" id="PF02541">
    <property type="entry name" value="Ppx-GppA"/>
    <property type="match status" value="1"/>
</dbReference>
<dbReference type="SUPFAM" id="SSF53067">
    <property type="entry name" value="Actin-like ATPase domain"/>
    <property type="match status" value="2"/>
</dbReference>
<sequence>MSATVDIVTLENFEEKMPRWDPANASHLYALVDMGSNGIRFSISDLSPPQARLLRCVYKERAAISLFDALNKSAEGQGNALLTFPEETIKLVSQTLARFWTIAVDGYGVPPSQVSVFATEAMRRAQNTAAMLEAIRKETPDLVVQILAPQVETLFGSVGARSGFTDVKGLFLDLGGGSVQMTYMDTYAAKLDGRTDDGVAYEVAAALAGESMPFGAARLIRILEASDSEGRAAETSKLYVSMAESFQKLRAKFPTLAATAAAALDGDKSTGIDVYLCGGGFRGYGSMLMHNDPVEPYPIASIGSYVASGKAFRKTKEMTKINNTYDGKIFGMSKRRRAQFPAIVTVVDALIAAIPRIRSVTFCAGGNREGALMMKLPPNIRESDPLACLESHCAPTGLTLGQGTSPAQNVLDTLVSSLPKGPNEAGAITVFGFQLGRIYSSKIWDGLGRDSDANASAALRDAASQNLGSPGLTHLGRAVLALTLCGRWGFSLGAIDNQLYRSLRAMVDAVDSDGVFWAAYIGAVSAVLATVVTRWPSDSQAITDSIRFRCTVEQSKKLKIYLDISISEKAERGLWTQDLVDTIKAAEKFGEDKKIFVTISRLS</sequence>
<evidence type="ECO:0000313" key="4">
    <source>
        <dbReference type="Proteomes" id="UP001174936"/>
    </source>
</evidence>
<dbReference type="AlphaFoldDB" id="A0AA39YS34"/>
<reference evidence="3" key="1">
    <citation type="submission" date="2023-06" db="EMBL/GenBank/DDBJ databases">
        <title>Genome-scale phylogeny and comparative genomics of the fungal order Sordariales.</title>
        <authorList>
            <consortium name="Lawrence Berkeley National Laboratory"/>
            <person name="Hensen N."/>
            <person name="Bonometti L."/>
            <person name="Westerberg I."/>
            <person name="Brannstrom I.O."/>
            <person name="Guillou S."/>
            <person name="Cros-Aarteil S."/>
            <person name="Calhoun S."/>
            <person name="Haridas S."/>
            <person name="Kuo A."/>
            <person name="Mondo S."/>
            <person name="Pangilinan J."/>
            <person name="Riley R."/>
            <person name="Labutti K."/>
            <person name="Andreopoulos B."/>
            <person name="Lipzen A."/>
            <person name="Chen C."/>
            <person name="Yanf M."/>
            <person name="Daum C."/>
            <person name="Ng V."/>
            <person name="Clum A."/>
            <person name="Steindorff A."/>
            <person name="Ohm R."/>
            <person name="Martin F."/>
            <person name="Silar P."/>
            <person name="Natvig D."/>
            <person name="Lalanne C."/>
            <person name="Gautier V."/>
            <person name="Ament-Velasquez S.L."/>
            <person name="Kruys A."/>
            <person name="Hutchinson M.I."/>
            <person name="Powell A.J."/>
            <person name="Barry K."/>
            <person name="Miller A.N."/>
            <person name="Grigoriev I.V."/>
            <person name="Debuchy R."/>
            <person name="Gladieux P."/>
            <person name="Thoren M.H."/>
            <person name="Johannesson H."/>
        </authorList>
    </citation>
    <scope>NUCLEOTIDE SEQUENCE</scope>
    <source>
        <strain evidence="3">SMH2532-1</strain>
    </source>
</reference>
<dbReference type="Proteomes" id="UP001174936">
    <property type="component" value="Unassembled WGS sequence"/>
</dbReference>
<dbReference type="Gene3D" id="3.30.420.40">
    <property type="match status" value="1"/>
</dbReference>
<feature type="domain" description="RTG2 C-terminal" evidence="2">
    <location>
        <begin position="405"/>
        <end position="594"/>
    </location>
</feature>
<organism evidence="3 4">
    <name type="scientific">Cercophora newfieldiana</name>
    <dbReference type="NCBI Taxonomy" id="92897"/>
    <lineage>
        <taxon>Eukaryota</taxon>
        <taxon>Fungi</taxon>
        <taxon>Dikarya</taxon>
        <taxon>Ascomycota</taxon>
        <taxon>Pezizomycotina</taxon>
        <taxon>Sordariomycetes</taxon>
        <taxon>Sordariomycetidae</taxon>
        <taxon>Sordariales</taxon>
        <taxon>Lasiosphaeriaceae</taxon>
        <taxon>Cercophora</taxon>
    </lineage>
</organism>